<proteinExistence type="predicted"/>
<evidence type="ECO:0000259" key="1">
    <source>
        <dbReference type="Pfam" id="PF01408"/>
    </source>
</evidence>
<reference evidence="3 4" key="1">
    <citation type="submission" date="2024-01" db="EMBL/GenBank/DDBJ databases">
        <title>Characterization of antibiotic resistant novel bacterial strains and their environmental applications.</title>
        <authorList>
            <person name="Manzoor S."/>
            <person name="Abbas S."/>
            <person name="Arshad M."/>
            <person name="Ahmed I."/>
        </authorList>
    </citation>
    <scope>NUCLEOTIDE SEQUENCE [LARGE SCALE GENOMIC DNA]</scope>
    <source>
        <strain evidence="3 4">NCCP-602</strain>
    </source>
</reference>
<evidence type="ECO:0008006" key="5">
    <source>
        <dbReference type="Google" id="ProtNLM"/>
    </source>
</evidence>
<dbReference type="RefSeq" id="WP_339393433.1">
    <property type="nucleotide sequence ID" value="NZ_BAAAAF010000011.1"/>
</dbReference>
<comment type="caution">
    <text evidence="3">The sequence shown here is derived from an EMBL/GenBank/DDBJ whole genome shotgun (WGS) entry which is preliminary data.</text>
</comment>
<gene>
    <name evidence="3" type="ORF">NCCP602_26590</name>
</gene>
<dbReference type="PANTHER" id="PTHR43377">
    <property type="entry name" value="BILIVERDIN REDUCTASE A"/>
    <property type="match status" value="1"/>
</dbReference>
<dbReference type="Pfam" id="PF19858">
    <property type="entry name" value="OxRdtase_C"/>
    <property type="match status" value="1"/>
</dbReference>
<protein>
    <recommendedName>
        <fullName evidence="5">Gfo/Idh/MocA family oxidoreductase</fullName>
    </recommendedName>
</protein>
<dbReference type="Pfam" id="PF01408">
    <property type="entry name" value="GFO_IDH_MocA"/>
    <property type="match status" value="1"/>
</dbReference>
<accession>A0ABP3CAL9</accession>
<keyword evidence="4" id="KW-1185">Reference proteome</keyword>
<dbReference type="Proteomes" id="UP001498238">
    <property type="component" value="Unassembled WGS sequence"/>
</dbReference>
<dbReference type="EMBL" id="BAAAAF010000011">
    <property type="protein sequence ID" value="GAA0036698.1"/>
    <property type="molecule type" value="Genomic_DNA"/>
</dbReference>
<dbReference type="Gene3D" id="3.30.360.10">
    <property type="entry name" value="Dihydrodipicolinate Reductase, domain 2"/>
    <property type="match status" value="1"/>
</dbReference>
<feature type="domain" description="4-carboxy-2-hydroxymuconate-6-semialdehyde dehydrogenase-like C-terminal" evidence="2">
    <location>
        <begin position="126"/>
        <end position="265"/>
    </location>
</feature>
<dbReference type="InterPro" id="IPR036291">
    <property type="entry name" value="NAD(P)-bd_dom_sf"/>
</dbReference>
<name>A0ABP3CAL9_9MICO</name>
<sequence length="315" mass="33893">MKVALAGEGAIGRKHLDAIAQIDDVEVGLLVGKEPDAVARVAAEYGITDTASHLGEALSRTDIDAVILATPTPLHAEQAVEVLRAGKHVLVEIPVSESLADARAVAEAAEESGAVAMVAHTRRFNPGHRWLHRQFESGELVLQHLVAETFFFRRENINANGEPRTWNDHLLWHHACHSVDLFAHQTGAPVAAVQGFAGPVSETMGIYTDLSVSAASESGALLSLAVSFNNDGPLGTTFRYICDKGTFIARYDDLVDGYGNPVDTGEDAAMDGIRRQDEEFVEAIRQGREPESSAAQAVATMELLDRIEKSLPAVR</sequence>
<evidence type="ECO:0000259" key="2">
    <source>
        <dbReference type="Pfam" id="PF19858"/>
    </source>
</evidence>
<dbReference type="InterPro" id="IPR000683">
    <property type="entry name" value="Gfo/Idh/MocA-like_OxRdtase_N"/>
</dbReference>
<evidence type="ECO:0000313" key="4">
    <source>
        <dbReference type="Proteomes" id="UP001498238"/>
    </source>
</evidence>
<organism evidence="3 4">
    <name type="scientific">Brevibacterium metallidurans</name>
    <dbReference type="NCBI Taxonomy" id="1482676"/>
    <lineage>
        <taxon>Bacteria</taxon>
        <taxon>Bacillati</taxon>
        <taxon>Actinomycetota</taxon>
        <taxon>Actinomycetes</taxon>
        <taxon>Micrococcales</taxon>
        <taxon>Brevibacteriaceae</taxon>
        <taxon>Brevibacterium</taxon>
    </lineage>
</organism>
<dbReference type="Gene3D" id="3.40.50.720">
    <property type="entry name" value="NAD(P)-binding Rossmann-like Domain"/>
    <property type="match status" value="1"/>
</dbReference>
<feature type="domain" description="Gfo/Idh/MocA-like oxidoreductase N-terminal" evidence="1">
    <location>
        <begin position="1"/>
        <end position="120"/>
    </location>
</feature>
<dbReference type="InterPro" id="IPR051450">
    <property type="entry name" value="Gfo/Idh/MocA_Oxidoreductases"/>
</dbReference>
<dbReference type="SUPFAM" id="SSF51735">
    <property type="entry name" value="NAD(P)-binding Rossmann-fold domains"/>
    <property type="match status" value="1"/>
</dbReference>
<evidence type="ECO:0000313" key="3">
    <source>
        <dbReference type="EMBL" id="GAA0036698.1"/>
    </source>
</evidence>
<dbReference type="InterPro" id="IPR045560">
    <property type="entry name" value="LigC_C"/>
</dbReference>
<dbReference type="PANTHER" id="PTHR43377:SF1">
    <property type="entry name" value="BILIVERDIN REDUCTASE A"/>
    <property type="match status" value="1"/>
</dbReference>
<dbReference type="SUPFAM" id="SSF55347">
    <property type="entry name" value="Glyceraldehyde-3-phosphate dehydrogenase-like, C-terminal domain"/>
    <property type="match status" value="1"/>
</dbReference>